<dbReference type="SUPFAM" id="SSF53756">
    <property type="entry name" value="UDP-Glycosyltransferase/glycogen phosphorylase"/>
    <property type="match status" value="1"/>
</dbReference>
<reference evidence="5 7" key="3">
    <citation type="submission" date="2018-08" db="EMBL/GenBank/DDBJ databases">
        <title>A genome reference for cultivated species of the human gut microbiota.</title>
        <authorList>
            <person name="Zou Y."/>
            <person name="Xue W."/>
            <person name="Luo G."/>
        </authorList>
    </citation>
    <scope>NUCLEOTIDE SEQUENCE [LARGE SCALE GENOMIC DNA]</scope>
    <source>
        <strain evidence="5 7">AM29-12AC</strain>
    </source>
</reference>
<evidence type="ECO:0000313" key="7">
    <source>
        <dbReference type="Proteomes" id="UP000283601"/>
    </source>
</evidence>
<dbReference type="Gene3D" id="3.40.50.2000">
    <property type="entry name" value="Glycogen Phosphorylase B"/>
    <property type="match status" value="2"/>
</dbReference>
<dbReference type="Proteomes" id="UP000196329">
    <property type="component" value="Unassembled WGS sequence"/>
</dbReference>
<dbReference type="Proteomes" id="UP000283601">
    <property type="component" value="Unassembled WGS sequence"/>
</dbReference>
<dbReference type="Pfam" id="PF00534">
    <property type="entry name" value="Glycos_transf_1"/>
    <property type="match status" value="1"/>
</dbReference>
<evidence type="ECO:0000313" key="6">
    <source>
        <dbReference type="Proteomes" id="UP000196329"/>
    </source>
</evidence>
<reference evidence="6" key="1">
    <citation type="submission" date="2017-04" db="EMBL/GenBank/DDBJ databases">
        <title>Function of individual gut microbiota members based on whole genome sequencing of pure cultures obtained from chicken caecum.</title>
        <authorList>
            <person name="Medvecky M."/>
            <person name="Cejkova D."/>
            <person name="Polansky O."/>
            <person name="Karasova D."/>
            <person name="Kubasova T."/>
            <person name="Cizek A."/>
            <person name="Rychlik I."/>
        </authorList>
    </citation>
    <scope>NUCLEOTIDE SEQUENCE [LARGE SCALE GENOMIC DNA]</scope>
    <source>
        <strain evidence="6">An67</strain>
    </source>
</reference>
<evidence type="ECO:0000259" key="2">
    <source>
        <dbReference type="Pfam" id="PF13439"/>
    </source>
</evidence>
<evidence type="ECO:0000313" key="4">
    <source>
        <dbReference type="EMBL" id="OUN53446.1"/>
    </source>
</evidence>
<comment type="caution">
    <text evidence="4">The sequence shown here is derived from an EMBL/GenBank/DDBJ whole genome shotgun (WGS) entry which is preliminary data.</text>
</comment>
<sequence>MNVLFVLRSFPSCGGVQSITKIIAESLLDRGLNVTVLSCIQTLNEYDNLNSFRFHHLSLPSSVLMSDINIQYFHTILEDDKVDIIINQGVYRDVTTFLYVALRHKKKYKVLSVIHSDPLGEIKDLKYQISQKGFKPLIKRTFLSLYKQRIKSIYINRLKAAEAFSSAFVLLSASHINDFKALCPKIVKPIYVIPNCVNFEDINIDDEFLANKEKKIVYVGRIVESHKHVSRLLYIWDKIWYKHADWRLELIGDGDDLTYNMDIAEKLHLQNISFIGRRKNVVPYLIKASIVCLVSESEGLSMSLLEGMYFGAIPIAYASFSSINDFIINNVNGFSITPYKQEEYISKLEMLMMDVDLRIKLAKEAKKMTKSFSLESVTDKWIDLFSTL</sequence>
<feature type="domain" description="Glycosyltransferase subfamily 4-like N-terminal" evidence="2">
    <location>
        <begin position="14"/>
        <end position="200"/>
    </location>
</feature>
<protein>
    <submittedName>
        <fullName evidence="3 5">Glycosyltransferase</fullName>
    </submittedName>
</protein>
<evidence type="ECO:0000259" key="1">
    <source>
        <dbReference type="Pfam" id="PF00534"/>
    </source>
</evidence>
<dbReference type="GO" id="GO:0016757">
    <property type="term" value="F:glycosyltransferase activity"/>
    <property type="evidence" value="ECO:0007669"/>
    <property type="project" value="InterPro"/>
</dbReference>
<dbReference type="EMBL" id="NFHS01000007">
    <property type="protein sequence ID" value="OUN53446.1"/>
    <property type="molecule type" value="Genomic_DNA"/>
</dbReference>
<dbReference type="InterPro" id="IPR028098">
    <property type="entry name" value="Glyco_trans_4-like_N"/>
</dbReference>
<accession>A0A1Y3UXB6</accession>
<proteinExistence type="predicted"/>
<dbReference type="AlphaFoldDB" id="A0A1Y3UXB6"/>
<dbReference type="PANTHER" id="PTHR12526">
    <property type="entry name" value="GLYCOSYLTRANSFERASE"/>
    <property type="match status" value="1"/>
</dbReference>
<reference evidence="3 8" key="4">
    <citation type="journal article" date="2019" name="Nat. Med.">
        <title>A library of human gut bacterial isolates paired with longitudinal multiomics data enables mechanistic microbiome research.</title>
        <authorList>
            <person name="Poyet M."/>
            <person name="Groussin M."/>
            <person name="Gibbons S.M."/>
            <person name="Avila-Pacheco J."/>
            <person name="Jiang X."/>
            <person name="Kearney S.M."/>
            <person name="Perrotta A.R."/>
            <person name="Berdy B."/>
            <person name="Zhao S."/>
            <person name="Lieberman T.D."/>
            <person name="Swanson P.K."/>
            <person name="Smith M."/>
            <person name="Roesemann S."/>
            <person name="Alexander J.E."/>
            <person name="Rich S.A."/>
            <person name="Livny J."/>
            <person name="Vlamakis H."/>
            <person name="Clish C."/>
            <person name="Bullock K."/>
            <person name="Deik A."/>
            <person name="Scott J."/>
            <person name="Pierce K.A."/>
            <person name="Xavier R.J."/>
            <person name="Alm E.J."/>
        </authorList>
    </citation>
    <scope>NUCLEOTIDE SEQUENCE [LARGE SCALE GENOMIC DNA]</scope>
    <source>
        <strain evidence="3 8">BIOML-A19</strain>
    </source>
</reference>
<evidence type="ECO:0000313" key="8">
    <source>
        <dbReference type="Proteomes" id="UP000487221"/>
    </source>
</evidence>
<dbReference type="InterPro" id="IPR001296">
    <property type="entry name" value="Glyco_trans_1"/>
</dbReference>
<reference evidence="4" key="2">
    <citation type="journal article" date="2018" name="BMC Genomics">
        <title>Whole genome sequencing and function prediction of 133 gut anaerobes isolated from chicken caecum in pure cultures.</title>
        <authorList>
            <person name="Medvecky M."/>
            <person name="Cejkova D."/>
            <person name="Polansky O."/>
            <person name="Karasova D."/>
            <person name="Kubasova T."/>
            <person name="Cizek A."/>
            <person name="Rychlik I."/>
        </authorList>
    </citation>
    <scope>NUCLEOTIDE SEQUENCE</scope>
    <source>
        <strain evidence="4">An67</strain>
    </source>
</reference>
<dbReference type="Proteomes" id="UP000487221">
    <property type="component" value="Unassembled WGS sequence"/>
</dbReference>
<feature type="domain" description="Glycosyl transferase family 1" evidence="1">
    <location>
        <begin position="204"/>
        <end position="368"/>
    </location>
</feature>
<name>A0A1Y3UXB6_BACUN</name>
<gene>
    <name evidence="4" type="ORF">B5G17_13890</name>
    <name evidence="5" type="ORF">DW758_14800</name>
    <name evidence="3" type="ORF">GAQ44_10170</name>
</gene>
<dbReference type="Pfam" id="PF13439">
    <property type="entry name" value="Glyco_transf_4"/>
    <property type="match status" value="1"/>
</dbReference>
<dbReference type="EMBL" id="QSJZ01000013">
    <property type="protein sequence ID" value="RHE21817.1"/>
    <property type="molecule type" value="Genomic_DNA"/>
</dbReference>
<keyword evidence="3" id="KW-0808">Transferase</keyword>
<organism evidence="4 6">
    <name type="scientific">Bacteroides uniformis</name>
    <dbReference type="NCBI Taxonomy" id="820"/>
    <lineage>
        <taxon>Bacteria</taxon>
        <taxon>Pseudomonadati</taxon>
        <taxon>Bacteroidota</taxon>
        <taxon>Bacteroidia</taxon>
        <taxon>Bacteroidales</taxon>
        <taxon>Bacteroidaceae</taxon>
        <taxon>Bacteroides</taxon>
    </lineage>
</organism>
<dbReference type="PANTHER" id="PTHR12526:SF630">
    <property type="entry name" value="GLYCOSYLTRANSFERASE"/>
    <property type="match status" value="1"/>
</dbReference>
<dbReference type="RefSeq" id="WP_087333029.1">
    <property type="nucleotide sequence ID" value="NZ_BAABXG010000001.1"/>
</dbReference>
<evidence type="ECO:0000313" key="3">
    <source>
        <dbReference type="EMBL" id="KAB4183875.1"/>
    </source>
</evidence>
<evidence type="ECO:0000313" key="5">
    <source>
        <dbReference type="EMBL" id="RHE21817.1"/>
    </source>
</evidence>
<dbReference type="EMBL" id="WCTY01000017">
    <property type="protein sequence ID" value="KAB4183875.1"/>
    <property type="molecule type" value="Genomic_DNA"/>
</dbReference>